<dbReference type="InterPro" id="IPR036977">
    <property type="entry name" value="DNA_primase_Znf_CHC2"/>
</dbReference>
<keyword evidence="7 12" id="KW-0863">Zinc-finger</keyword>
<comment type="caution">
    <text evidence="16">The sequence shown here is derived from an EMBL/GenBank/DDBJ whole genome shotgun (WGS) entry which is preliminary data.</text>
</comment>
<feature type="zinc finger region" description="CHC2-type" evidence="12 14">
    <location>
        <begin position="37"/>
        <end position="61"/>
    </location>
</feature>
<proteinExistence type="inferred from homology"/>
<dbReference type="Pfam" id="PF00772">
    <property type="entry name" value="DnaB"/>
    <property type="match status" value="1"/>
</dbReference>
<feature type="domain" description="Toprim" evidence="15">
    <location>
        <begin position="252"/>
        <end position="333"/>
    </location>
</feature>
<evidence type="ECO:0000256" key="7">
    <source>
        <dbReference type="ARBA" id="ARBA00022771"/>
    </source>
</evidence>
<keyword evidence="6 12" id="KW-0479">Metal-binding</keyword>
<dbReference type="InterPro" id="IPR006171">
    <property type="entry name" value="TOPRIM_dom"/>
</dbReference>
<dbReference type="EMBL" id="JAHLFP010000049">
    <property type="protein sequence ID" value="MBU3806423.1"/>
    <property type="molecule type" value="Genomic_DNA"/>
</dbReference>
<dbReference type="FunFam" id="3.90.980.10:FF:000001">
    <property type="entry name" value="DNA primase"/>
    <property type="match status" value="1"/>
</dbReference>
<evidence type="ECO:0000259" key="15">
    <source>
        <dbReference type="PROSITE" id="PS50880"/>
    </source>
</evidence>
<evidence type="ECO:0000256" key="14">
    <source>
        <dbReference type="PIRSR" id="PIRSR002811-1"/>
    </source>
</evidence>
<dbReference type="InterPro" id="IPR037068">
    <property type="entry name" value="DNA_primase_core_N_sf"/>
</dbReference>
<keyword evidence="11 12" id="KW-0804">Transcription</keyword>
<protein>
    <recommendedName>
        <fullName evidence="12 13">DNA primase</fullName>
        <ecNumber evidence="12">2.7.7.101</ecNumber>
    </recommendedName>
</protein>
<evidence type="ECO:0000313" key="16">
    <source>
        <dbReference type="EMBL" id="MBU3806423.1"/>
    </source>
</evidence>
<dbReference type="SUPFAM" id="SSF48024">
    <property type="entry name" value="N-terminal domain of DnaB helicase"/>
    <property type="match status" value="1"/>
</dbReference>
<dbReference type="Gene3D" id="3.40.1360.10">
    <property type="match status" value="1"/>
</dbReference>
<accession>A0A948WUS0</accession>
<dbReference type="InterPro" id="IPR007693">
    <property type="entry name" value="DNA_helicase_DnaB-like_N"/>
</dbReference>
<dbReference type="GO" id="GO:0005524">
    <property type="term" value="F:ATP binding"/>
    <property type="evidence" value="ECO:0007669"/>
    <property type="project" value="InterPro"/>
</dbReference>
<evidence type="ECO:0000256" key="10">
    <source>
        <dbReference type="ARBA" id="ARBA00023125"/>
    </source>
</evidence>
<dbReference type="Pfam" id="PF01807">
    <property type="entry name" value="Zn_ribbon_DnaG"/>
    <property type="match status" value="1"/>
</dbReference>
<sequence length="589" mass="66253">MISHEYIEELVRRNDITDIIGRYVQLRHRGRTPTGLCPFHSEKTPSFVVYPETQSFYCFGCGAGGDVITFIKRINNLDYVEAIKYLAAQAGMPMPDEDDQVGRLRSRILAMNKLAARFFYDQLNQDTPQAQQARGYWRGRGLSDATIRRFGLGYAPDSFDGLQNHLRSKGYTTDELMASGLVKRSEKSGRLYDTFRARVMTPIFDLRGNVIAFGGRVLGDEKPKYINSPETLVYKKSKAMFALNVAKKETSRRYILCEGYMDVISLHQAGFPTAVAACGTALTADQVRLLGEYADEVILCYDSDEAGQKATARSLGLFAESPVKVSVLNIPNAKDPDEFIKKFGSSAFERLLNGSSNAIEYKLQKAKADLDITNPAQRAEYLKQAIEILTDHVSPTEQDIYAGRLAEETGVSKQAVLTQLASLQRTKYRRKKRQQQKDLLNEGLASDIRIPYGTMNSQQALGAASAEQYLVVAMVKNPQFIPQVVESVKPEQFLGKEMQSIYQAIVDCSQKQMVPDLTTLAMRLPEEQTNLLAKLLARSYEIPIAQRDVQMYLERIHRTQPQSAQAADMNAQQMEDYLEQIRRKKMGNS</sequence>
<dbReference type="InterPro" id="IPR050219">
    <property type="entry name" value="DnaG_primase"/>
</dbReference>
<dbReference type="InterPro" id="IPR034151">
    <property type="entry name" value="TOPRIM_DnaG_bac"/>
</dbReference>
<dbReference type="InterPro" id="IPR002694">
    <property type="entry name" value="Znf_CHC2"/>
</dbReference>
<comment type="similarity">
    <text evidence="12 13">Belongs to the DnaG primase family.</text>
</comment>
<dbReference type="AlphaFoldDB" id="A0A948WUS0"/>
<evidence type="ECO:0000256" key="13">
    <source>
        <dbReference type="PIRNR" id="PIRNR002811"/>
    </source>
</evidence>
<dbReference type="InterPro" id="IPR013264">
    <property type="entry name" value="DNAG_N"/>
</dbReference>
<dbReference type="InterPro" id="IPR030846">
    <property type="entry name" value="DnaG_bac"/>
</dbReference>
<dbReference type="Pfam" id="PF13155">
    <property type="entry name" value="Toprim_2"/>
    <property type="match status" value="1"/>
</dbReference>
<dbReference type="GO" id="GO:0003899">
    <property type="term" value="F:DNA-directed RNA polymerase activity"/>
    <property type="evidence" value="ECO:0007669"/>
    <property type="project" value="UniProtKB-UniRule"/>
</dbReference>
<keyword evidence="3 12" id="KW-0808">Transferase</keyword>
<dbReference type="Gene3D" id="1.10.860.10">
    <property type="entry name" value="DNAb Helicase, Chain A"/>
    <property type="match status" value="1"/>
</dbReference>
<dbReference type="InterPro" id="IPR036185">
    <property type="entry name" value="DNA_heli_DnaB-like_N_sf"/>
</dbReference>
<dbReference type="SMART" id="SM00400">
    <property type="entry name" value="ZnF_CHCC"/>
    <property type="match status" value="1"/>
</dbReference>
<keyword evidence="5 12" id="KW-0235">DNA replication</keyword>
<dbReference type="GO" id="GO:0003677">
    <property type="term" value="F:DNA binding"/>
    <property type="evidence" value="ECO:0007669"/>
    <property type="project" value="UniProtKB-KW"/>
</dbReference>
<comment type="subunit">
    <text evidence="12">Monomer. Interacts with DnaB.</text>
</comment>
<gene>
    <name evidence="12 16" type="primary">dnaG</name>
    <name evidence="16" type="ORF">H9882_05970</name>
</gene>
<evidence type="ECO:0000313" key="17">
    <source>
        <dbReference type="Proteomes" id="UP000713596"/>
    </source>
</evidence>
<evidence type="ECO:0000256" key="3">
    <source>
        <dbReference type="ARBA" id="ARBA00022679"/>
    </source>
</evidence>
<reference evidence="16" key="1">
    <citation type="journal article" date="2021" name="PeerJ">
        <title>Extensive microbial diversity within the chicken gut microbiome revealed by metagenomics and culture.</title>
        <authorList>
            <person name="Gilroy R."/>
            <person name="Ravi A."/>
            <person name="Getino M."/>
            <person name="Pursley I."/>
            <person name="Horton D.L."/>
            <person name="Alikhan N.F."/>
            <person name="Baker D."/>
            <person name="Gharbi K."/>
            <person name="Hall N."/>
            <person name="Watson M."/>
            <person name="Adriaenssens E.M."/>
            <person name="Foster-Nyarko E."/>
            <person name="Jarju S."/>
            <person name="Secka A."/>
            <person name="Antonio M."/>
            <person name="Oren A."/>
            <person name="Chaudhuri R.R."/>
            <person name="La Ragione R."/>
            <person name="Hildebrand F."/>
            <person name="Pallen M.J."/>
        </authorList>
    </citation>
    <scope>NUCLEOTIDE SEQUENCE</scope>
    <source>
        <strain evidence="16">B5_2728</strain>
    </source>
</reference>
<evidence type="ECO:0000256" key="5">
    <source>
        <dbReference type="ARBA" id="ARBA00022705"/>
    </source>
</evidence>
<dbReference type="PANTHER" id="PTHR30313:SF2">
    <property type="entry name" value="DNA PRIMASE"/>
    <property type="match status" value="1"/>
</dbReference>
<dbReference type="Pfam" id="PF08275">
    <property type="entry name" value="DNAG_N"/>
    <property type="match status" value="1"/>
</dbReference>
<name>A0A948WUS0_9FIRM</name>
<dbReference type="Gene3D" id="3.90.580.10">
    <property type="entry name" value="Zinc finger, CHC2-type domain"/>
    <property type="match status" value="1"/>
</dbReference>
<organism evidence="16 17">
    <name type="scientific">Candidatus Allofournierella pullistercoris</name>
    <dbReference type="NCBI Taxonomy" id="2838597"/>
    <lineage>
        <taxon>Bacteria</taxon>
        <taxon>Bacillati</taxon>
        <taxon>Bacillota</taxon>
        <taxon>Clostridia</taxon>
        <taxon>Eubacteriales</taxon>
        <taxon>Oscillospiraceae</taxon>
        <taxon>Allofournierella</taxon>
    </lineage>
</organism>
<keyword evidence="4 12" id="KW-0548">Nucleotidyltransferase</keyword>
<evidence type="ECO:0000256" key="12">
    <source>
        <dbReference type="HAMAP-Rule" id="MF_00974"/>
    </source>
</evidence>
<dbReference type="Pfam" id="PF10410">
    <property type="entry name" value="DnaB_bind"/>
    <property type="match status" value="1"/>
</dbReference>
<dbReference type="Gene3D" id="3.90.980.10">
    <property type="entry name" value="DNA primase, catalytic core, N-terminal domain"/>
    <property type="match status" value="1"/>
</dbReference>
<evidence type="ECO:0000256" key="6">
    <source>
        <dbReference type="ARBA" id="ARBA00022723"/>
    </source>
</evidence>
<dbReference type="NCBIfam" id="TIGR01391">
    <property type="entry name" value="dnaG"/>
    <property type="match status" value="1"/>
</dbReference>
<evidence type="ECO:0000256" key="8">
    <source>
        <dbReference type="ARBA" id="ARBA00022833"/>
    </source>
</evidence>
<evidence type="ECO:0000256" key="11">
    <source>
        <dbReference type="ARBA" id="ARBA00023163"/>
    </source>
</evidence>
<comment type="catalytic activity">
    <reaction evidence="12">
        <text>ssDNA + n NTP = ssDNA/pppN(pN)n-1 hybrid + (n-1) diphosphate.</text>
        <dbReference type="EC" id="2.7.7.101"/>
    </reaction>
</comment>
<dbReference type="InterPro" id="IPR019475">
    <property type="entry name" value="DNA_primase_DnaB-bd"/>
</dbReference>
<dbReference type="SUPFAM" id="SSF56731">
    <property type="entry name" value="DNA primase core"/>
    <property type="match status" value="1"/>
</dbReference>
<dbReference type="Proteomes" id="UP000713596">
    <property type="component" value="Unassembled WGS sequence"/>
</dbReference>
<dbReference type="SUPFAM" id="SSF57783">
    <property type="entry name" value="Zinc beta-ribbon"/>
    <property type="match status" value="1"/>
</dbReference>
<comment type="function">
    <text evidence="12 13">RNA polymerase that catalyzes the synthesis of short RNA molecules used as primers for DNA polymerase during DNA replication.</text>
</comment>
<dbReference type="GO" id="GO:0005737">
    <property type="term" value="C:cytoplasm"/>
    <property type="evidence" value="ECO:0007669"/>
    <property type="project" value="TreeGrafter"/>
</dbReference>
<comment type="domain">
    <text evidence="12">Contains an N-terminal zinc-binding domain, a central core domain that contains the primase activity, and a C-terminal DnaB-binding domain.</text>
</comment>
<dbReference type="HAMAP" id="MF_00974">
    <property type="entry name" value="DNA_primase_DnaG"/>
    <property type="match status" value="1"/>
</dbReference>
<dbReference type="SMART" id="SM00493">
    <property type="entry name" value="TOPRIM"/>
    <property type="match status" value="1"/>
</dbReference>
<comment type="cofactor">
    <cofactor evidence="12 13 14">
        <name>Zn(2+)</name>
        <dbReference type="ChEBI" id="CHEBI:29105"/>
    </cofactor>
    <text evidence="12 13 14">Binds 1 zinc ion per monomer.</text>
</comment>
<keyword evidence="2 12" id="KW-0639">Primosome</keyword>
<dbReference type="GO" id="GO:0003678">
    <property type="term" value="F:DNA helicase activity"/>
    <property type="evidence" value="ECO:0007669"/>
    <property type="project" value="InterPro"/>
</dbReference>
<keyword evidence="10 12" id="KW-0238">DNA-binding</keyword>
<dbReference type="GO" id="GO:0006269">
    <property type="term" value="P:DNA replication, synthesis of primer"/>
    <property type="evidence" value="ECO:0007669"/>
    <property type="project" value="UniProtKB-UniRule"/>
</dbReference>
<dbReference type="InterPro" id="IPR016136">
    <property type="entry name" value="DNA_helicase_N/primase_C"/>
</dbReference>
<evidence type="ECO:0000256" key="4">
    <source>
        <dbReference type="ARBA" id="ARBA00022695"/>
    </source>
</evidence>
<dbReference type="GO" id="GO:0008270">
    <property type="term" value="F:zinc ion binding"/>
    <property type="evidence" value="ECO:0007669"/>
    <property type="project" value="UniProtKB-UniRule"/>
</dbReference>
<dbReference type="CDD" id="cd03364">
    <property type="entry name" value="TOPRIM_DnaG_primases"/>
    <property type="match status" value="1"/>
</dbReference>
<evidence type="ECO:0000256" key="9">
    <source>
        <dbReference type="ARBA" id="ARBA00022842"/>
    </source>
</evidence>
<dbReference type="PIRSF" id="PIRSF002811">
    <property type="entry name" value="DnaG"/>
    <property type="match status" value="1"/>
</dbReference>
<evidence type="ECO:0000256" key="1">
    <source>
        <dbReference type="ARBA" id="ARBA00022478"/>
    </source>
</evidence>
<dbReference type="InterPro" id="IPR006295">
    <property type="entry name" value="DNA_primase_DnaG"/>
</dbReference>
<reference evidence="16" key="2">
    <citation type="submission" date="2021-04" db="EMBL/GenBank/DDBJ databases">
        <authorList>
            <person name="Gilroy R."/>
        </authorList>
    </citation>
    <scope>NUCLEOTIDE SEQUENCE</scope>
    <source>
        <strain evidence="16">B5_2728</strain>
    </source>
</reference>
<dbReference type="EC" id="2.7.7.101" evidence="12"/>
<keyword evidence="1 12" id="KW-0240">DNA-directed RNA polymerase</keyword>
<dbReference type="PANTHER" id="PTHR30313">
    <property type="entry name" value="DNA PRIMASE"/>
    <property type="match status" value="1"/>
</dbReference>
<dbReference type="GO" id="GO:0000428">
    <property type="term" value="C:DNA-directed RNA polymerase complex"/>
    <property type="evidence" value="ECO:0007669"/>
    <property type="project" value="UniProtKB-KW"/>
</dbReference>
<keyword evidence="8 12" id="KW-0862">Zinc</keyword>
<keyword evidence="9" id="KW-0460">Magnesium</keyword>
<dbReference type="PROSITE" id="PS50880">
    <property type="entry name" value="TOPRIM"/>
    <property type="match status" value="1"/>
</dbReference>
<evidence type="ECO:0000256" key="2">
    <source>
        <dbReference type="ARBA" id="ARBA00022515"/>
    </source>
</evidence>
<dbReference type="GO" id="GO:1990077">
    <property type="term" value="C:primosome complex"/>
    <property type="evidence" value="ECO:0007669"/>
    <property type="project" value="UniProtKB-KW"/>
</dbReference>
<dbReference type="FunFam" id="3.90.580.10:FF:000001">
    <property type="entry name" value="DNA primase"/>
    <property type="match status" value="1"/>
</dbReference>